<reference evidence="4 5" key="1">
    <citation type="submission" date="2018-05" db="EMBL/GenBank/DDBJ databases">
        <title>A metagenomic window into the 2 km-deep terrestrial subsurface aquifer revealed taxonomically and functionally diverse microbial community comprising novel uncultured bacterial lineages.</title>
        <authorList>
            <person name="Kadnikov V.V."/>
            <person name="Mardanov A.V."/>
            <person name="Beletsky A.V."/>
            <person name="Banks D."/>
            <person name="Pimenov N.V."/>
            <person name="Frank Y.A."/>
            <person name="Karnachuk O.V."/>
            <person name="Ravin N.V."/>
        </authorList>
    </citation>
    <scope>NUCLEOTIDE SEQUENCE [LARGE SCALE GENOMIC DNA]</scope>
    <source>
        <strain evidence="4">BY</strain>
    </source>
</reference>
<dbReference type="InterPro" id="IPR036425">
    <property type="entry name" value="MoaB/Mog-like_dom_sf"/>
</dbReference>
<dbReference type="Gene3D" id="3.40.980.10">
    <property type="entry name" value="MoaB/Mog-like domain"/>
    <property type="match status" value="1"/>
</dbReference>
<gene>
    <name evidence="4" type="ORF">BRCON_2648</name>
</gene>
<evidence type="ECO:0000256" key="1">
    <source>
        <dbReference type="ARBA" id="ARBA00005046"/>
    </source>
</evidence>
<dbReference type="NCBIfam" id="TIGR00177">
    <property type="entry name" value="molyb_syn"/>
    <property type="match status" value="1"/>
</dbReference>
<dbReference type="SMART" id="SM00852">
    <property type="entry name" value="MoCF_biosynth"/>
    <property type="match status" value="1"/>
</dbReference>
<dbReference type="SUPFAM" id="SSF53218">
    <property type="entry name" value="Molybdenum cofactor biosynthesis proteins"/>
    <property type="match status" value="1"/>
</dbReference>
<proteinExistence type="predicted"/>
<dbReference type="InterPro" id="IPR008284">
    <property type="entry name" value="MoCF_biosynth_CS"/>
</dbReference>
<dbReference type="Pfam" id="PF00994">
    <property type="entry name" value="MoCF_biosynth"/>
    <property type="match status" value="1"/>
</dbReference>
<dbReference type="EMBL" id="CP030759">
    <property type="protein sequence ID" value="AXA37390.1"/>
    <property type="molecule type" value="Genomic_DNA"/>
</dbReference>
<evidence type="ECO:0000313" key="5">
    <source>
        <dbReference type="Proteomes" id="UP000262583"/>
    </source>
</evidence>
<dbReference type="Proteomes" id="UP000262583">
    <property type="component" value="Chromosome"/>
</dbReference>
<dbReference type="GO" id="GO:0006777">
    <property type="term" value="P:Mo-molybdopterin cofactor biosynthetic process"/>
    <property type="evidence" value="ECO:0007669"/>
    <property type="project" value="UniProtKB-KW"/>
</dbReference>
<dbReference type="CDD" id="cd00886">
    <property type="entry name" value="MogA_MoaB"/>
    <property type="match status" value="1"/>
</dbReference>
<dbReference type="AlphaFoldDB" id="A0A2Z4Y842"/>
<sequence length="178" mass="18555">MTDGSAFTAATITLSDLAAVGKREDTSGVLLRELLAGLGARLLPHIVLPDDREALRAKLIELADQADVILTTGGTGIAPRDVTPEATLDVVERRLPGVEAALHLAGREKVPTAILSRGVAGVRGRCLIVNLPGSPGGVRDGMGVLAPILTHAVRLLRGEVRDCQGEFRAMREATDASG</sequence>
<evidence type="ECO:0000259" key="3">
    <source>
        <dbReference type="SMART" id="SM00852"/>
    </source>
</evidence>
<evidence type="ECO:0000256" key="2">
    <source>
        <dbReference type="ARBA" id="ARBA00023150"/>
    </source>
</evidence>
<evidence type="ECO:0000313" key="4">
    <source>
        <dbReference type="EMBL" id="AXA37390.1"/>
    </source>
</evidence>
<dbReference type="UniPathway" id="UPA00344"/>
<dbReference type="PANTHER" id="PTHR43764">
    <property type="entry name" value="MOLYBDENUM COFACTOR BIOSYNTHESIS"/>
    <property type="match status" value="1"/>
</dbReference>
<feature type="domain" description="MoaB/Mog" evidence="3">
    <location>
        <begin position="10"/>
        <end position="152"/>
    </location>
</feature>
<dbReference type="KEGG" id="schv:BRCON_2648"/>
<keyword evidence="2" id="KW-0501">Molybdenum cofactor biosynthesis</keyword>
<protein>
    <submittedName>
        <fullName evidence="4">Molybdenum cofactor biosynthesis protein MoaB</fullName>
    </submittedName>
</protein>
<comment type="pathway">
    <text evidence="1">Cofactor biosynthesis; molybdopterin biosynthesis.</text>
</comment>
<dbReference type="InterPro" id="IPR051920">
    <property type="entry name" value="MPT_Adenylyltrnsfr/MoaC-Rel"/>
</dbReference>
<dbReference type="InterPro" id="IPR001453">
    <property type="entry name" value="MoaB/Mog_dom"/>
</dbReference>
<organism evidence="4 5">
    <name type="scientific">Sumerlaea chitinivorans</name>
    <dbReference type="NCBI Taxonomy" id="2250252"/>
    <lineage>
        <taxon>Bacteria</taxon>
        <taxon>Candidatus Sumerlaeota</taxon>
        <taxon>Candidatus Sumerlaeia</taxon>
        <taxon>Candidatus Sumerlaeales</taxon>
        <taxon>Candidatus Sumerlaeaceae</taxon>
        <taxon>Candidatus Sumerlaea</taxon>
    </lineage>
</organism>
<dbReference type="PANTHER" id="PTHR43764:SF1">
    <property type="entry name" value="MOLYBDOPTERIN MOLYBDOTRANSFERASE"/>
    <property type="match status" value="1"/>
</dbReference>
<dbReference type="PROSITE" id="PS01078">
    <property type="entry name" value="MOCF_BIOSYNTHESIS_1"/>
    <property type="match status" value="1"/>
</dbReference>
<accession>A0A2Z4Y842</accession>
<name>A0A2Z4Y842_SUMC1</name>